<evidence type="ECO:0000313" key="3">
    <source>
        <dbReference type="EMBL" id="KAG5190673.1"/>
    </source>
</evidence>
<keyword evidence="4" id="KW-1185">Reference proteome</keyword>
<dbReference type="InterPro" id="IPR035892">
    <property type="entry name" value="C2_domain_sf"/>
</dbReference>
<sequence length="1199" mass="125302">MVVTGAETVGWLQSEASAAFSRAHVCASHQIQVIGLYATVKSGEARPLDAASDALACAAQFLPPGSAGPVRLQGRLMVKVCIDPNGPVGIVLDSKAKDCAIVKALVAAPPDSAQRSSAQRSMSLAPATKKKFMSRFTGGAGGGKDDSAAEKAAAAALAQPLLGSDAVEEGMLVSRIEAHLGAGRTLEHDTISLSAAETRSLLRPLQHLRRAVTFVDPPPEGAAADAAEDGRQALYTVSIEVVRAENLRVADVFSSDPYCQLRLAGMSRRTAVRKTTTSPAWHETFVFPLLSLEWELLCELWDENFGKDDSLGEVRIDMRTLPVNRAVTSTSSTGPGGKGPPPLPPRERIEWQPVENGKGRLKLRIHIQENVSLQVVPIKPIWPKSAPESSPISLEDIFLQPAAAPTTSTKGKKSGANSATSPSATSTDPPTSLLYPGTVAFLKRFGGSSNGSSGGGGSVYKAAGGASPAVEASRHFRQLRYPSEWNAAGAAAGQGGEGYAPARVEIRGGRTEELPTALGSLSVGAAAVPRDAYDLVGGNAPPPLLCALPLASTDTIFALSLIILAARGARPQAVPFSTAALTLVMEAAANASHRLCLGDAYSYWRWAAALAFACSGVEPPLAGGTGTALQGTVLDVRPSGKATSAGTAECAIEDGVVRWQREGRTTGGGVGQAELADVTAVELTHDHMRAKRYVFNITVVTGQDLLVGGIHSSSQRASITGGGTALKPYCRVAVGSDARCTRAYTMEGRAISWNRDKMLGDAFVPFSSLEPGQEYTETVKLSERFRHLRLALVCATGLPSNDVLGEAMISITEFEERPGVPLEVPLRVCAGVDVAKLKKLGLKEVKDGSGGAALALGTVTVILSETDATESVLKRKPSSPAAASAQATVTVRCTLREADELSAAWPVKLLEHQSGELCTELPPVDARGISCYSMVVGLNALNLARIAQEDERPAEKAIAGAAVDTSPFCKGLLPARAGDVGSSGAGEPLSFDISEMRVEVWENQRKQPLLGWGSGKRRHLTPGDPRRYTDASGGSRIKALAMLAAPPGYMYSGDWVEGKWQYGTDSFAELAKEIAKGTSCPEKRGSHGEDSSDDEGWGGAIGSGGGGMEPAVKIGLNDVLRLVAISPSTLAIEVLLRKTAFGSPAVSNNGNSSATAAGSRVATIIVGPCWADRLGSLVMERRSMCCAREALTSVLTHIG</sequence>
<feature type="region of interest" description="Disordered" evidence="1">
    <location>
        <begin position="326"/>
        <end position="349"/>
    </location>
</feature>
<accession>A0A836CMG6</accession>
<dbReference type="Gene3D" id="2.60.40.150">
    <property type="entry name" value="C2 domain"/>
    <property type="match status" value="1"/>
</dbReference>
<feature type="region of interest" description="Disordered" evidence="1">
    <location>
        <begin position="404"/>
        <end position="432"/>
    </location>
</feature>
<reference evidence="3" key="1">
    <citation type="submission" date="2021-02" db="EMBL/GenBank/DDBJ databases">
        <title>First Annotated Genome of the Yellow-green Alga Tribonema minus.</title>
        <authorList>
            <person name="Mahan K.M."/>
        </authorList>
    </citation>
    <scope>NUCLEOTIDE SEQUENCE</scope>
    <source>
        <strain evidence="3">UTEX B ZZ1240</strain>
    </source>
</reference>
<dbReference type="Proteomes" id="UP000664859">
    <property type="component" value="Unassembled WGS sequence"/>
</dbReference>
<dbReference type="Pfam" id="PF00168">
    <property type="entry name" value="C2"/>
    <property type="match status" value="1"/>
</dbReference>
<dbReference type="GO" id="GO:0010628">
    <property type="term" value="P:positive regulation of gene expression"/>
    <property type="evidence" value="ECO:0007669"/>
    <property type="project" value="TreeGrafter"/>
</dbReference>
<evidence type="ECO:0000259" key="2">
    <source>
        <dbReference type="PROSITE" id="PS50004"/>
    </source>
</evidence>
<proteinExistence type="predicted"/>
<dbReference type="CDD" id="cd00030">
    <property type="entry name" value="C2"/>
    <property type="match status" value="1"/>
</dbReference>
<dbReference type="PANTHER" id="PTHR47800">
    <property type="entry name" value="C2 DOMAIN-CONTAINING PROTEIN"/>
    <property type="match status" value="1"/>
</dbReference>
<dbReference type="EMBL" id="JAFCMP010000030">
    <property type="protein sequence ID" value="KAG5190673.1"/>
    <property type="molecule type" value="Genomic_DNA"/>
</dbReference>
<dbReference type="OrthoDB" id="428159at2759"/>
<dbReference type="SMART" id="SM00239">
    <property type="entry name" value="C2"/>
    <property type="match status" value="1"/>
</dbReference>
<dbReference type="InterPro" id="IPR000008">
    <property type="entry name" value="C2_dom"/>
</dbReference>
<dbReference type="PROSITE" id="PS50004">
    <property type="entry name" value="C2"/>
    <property type="match status" value="1"/>
</dbReference>
<feature type="compositionally biased region" description="Basic and acidic residues" evidence="1">
    <location>
        <begin position="1078"/>
        <end position="1090"/>
    </location>
</feature>
<protein>
    <recommendedName>
        <fullName evidence="2">C2 domain-containing protein</fullName>
    </recommendedName>
</protein>
<dbReference type="PANTHER" id="PTHR47800:SF5">
    <property type="entry name" value="FER-1-LIKE PROTEIN 6"/>
    <property type="match status" value="1"/>
</dbReference>
<feature type="region of interest" description="Disordered" evidence="1">
    <location>
        <begin position="1078"/>
        <end position="1102"/>
    </location>
</feature>
<dbReference type="AlphaFoldDB" id="A0A836CMG6"/>
<gene>
    <name evidence="3" type="ORF">JKP88DRAFT_298096</name>
</gene>
<feature type="domain" description="C2" evidence="2">
    <location>
        <begin position="218"/>
        <end position="331"/>
    </location>
</feature>
<name>A0A836CMG6_9STRA</name>
<evidence type="ECO:0000256" key="1">
    <source>
        <dbReference type="SAM" id="MobiDB-lite"/>
    </source>
</evidence>
<feature type="region of interest" description="Disordered" evidence="1">
    <location>
        <begin position="1012"/>
        <end position="1032"/>
    </location>
</feature>
<feature type="compositionally biased region" description="Low complexity" evidence="1">
    <location>
        <begin position="414"/>
        <end position="432"/>
    </location>
</feature>
<organism evidence="3 4">
    <name type="scientific">Tribonema minus</name>
    <dbReference type="NCBI Taxonomy" id="303371"/>
    <lineage>
        <taxon>Eukaryota</taxon>
        <taxon>Sar</taxon>
        <taxon>Stramenopiles</taxon>
        <taxon>Ochrophyta</taxon>
        <taxon>PX clade</taxon>
        <taxon>Xanthophyceae</taxon>
        <taxon>Tribonematales</taxon>
        <taxon>Tribonemataceae</taxon>
        <taxon>Tribonema</taxon>
    </lineage>
</organism>
<evidence type="ECO:0000313" key="4">
    <source>
        <dbReference type="Proteomes" id="UP000664859"/>
    </source>
</evidence>
<comment type="caution">
    <text evidence="3">The sequence shown here is derived from an EMBL/GenBank/DDBJ whole genome shotgun (WGS) entry which is preliminary data.</text>
</comment>
<dbReference type="SUPFAM" id="SSF49562">
    <property type="entry name" value="C2 domain (Calcium/lipid-binding domain, CaLB)"/>
    <property type="match status" value="1"/>
</dbReference>